<dbReference type="SUPFAM" id="SSF82714">
    <property type="entry name" value="Multidrug efflux transporter AcrB TolC docking domain, DN and DC subdomains"/>
    <property type="match status" value="2"/>
</dbReference>
<reference evidence="2" key="1">
    <citation type="submission" date="2008-06" db="EMBL/GenBank/DDBJ databases">
        <title>Complete sequence of chromosome of Prosthecochloris aestuarii DSM 271.</title>
        <authorList>
            <consortium name="US DOE Joint Genome Institute"/>
            <person name="Lucas S."/>
            <person name="Copeland A."/>
            <person name="Lapidus A."/>
            <person name="Glavina del Rio T."/>
            <person name="Dalin E."/>
            <person name="Tice H."/>
            <person name="Bruce D."/>
            <person name="Goodwin L."/>
            <person name="Pitluck S."/>
            <person name="Schmutz J."/>
            <person name="Larimer F."/>
            <person name="Land M."/>
            <person name="Hauser L."/>
            <person name="Kyrpides N."/>
            <person name="Anderson I."/>
            <person name="Liu Z."/>
            <person name="Li T."/>
            <person name="Zhao F."/>
            <person name="Overmann J."/>
            <person name="Bryant D.A."/>
            <person name="Richardson P."/>
        </authorList>
    </citation>
    <scope>NUCLEOTIDE SEQUENCE [LARGE SCALE GENOMIC DNA]</scope>
    <source>
        <strain evidence="2">DSM 271</strain>
    </source>
</reference>
<evidence type="ECO:0000313" key="2">
    <source>
        <dbReference type="EMBL" id="ACF46423.1"/>
    </source>
</evidence>
<dbReference type="Gene3D" id="3.30.70.1320">
    <property type="entry name" value="Multidrug efflux transporter AcrB pore domain like"/>
    <property type="match status" value="1"/>
</dbReference>
<dbReference type="InterPro" id="IPR027463">
    <property type="entry name" value="AcrB_DN_DC_subdom"/>
</dbReference>
<dbReference type="Gene3D" id="1.20.1640.10">
    <property type="entry name" value="Multidrug efflux transporter AcrB transmembrane domain"/>
    <property type="match status" value="2"/>
</dbReference>
<feature type="transmembrane region" description="Helical" evidence="1">
    <location>
        <begin position="385"/>
        <end position="405"/>
    </location>
</feature>
<sequence length="1030" mass="114284">MKALFRYFAERHLLAYILTILVFLFGAATLWQINRAQYPKVDLGQMVVTTQYPGASPEDVEQNVTNKIEDELKSVTDIRRVFSMSMENVSIVIVDIEPDASDPRGVKREIREAVFRITDFPAEVTESSLITDIKSSIFPILEVGLTGDMPYPELREFARRFEKKLKDIPGVASVQRYGYRDREIQVELFPDKIRELQIPMQGVVDAIQQRNIRATGGSLESFTSEKNVVTLAQFRNPEEVGEVVVRSSFDGPIIRVSDIAEVTDGFEEERVLSRINGHPAISFLINKSESADIIRTVQSIRKLVDEEGQQLPEGIRFIYGLDFSQYVENQLSIVVTNGAIGLVLVLIALTFFLNLRTAFWVALGIPFTLLGGISLLPLFDVELDSVTLTSLIIVIGIVVDDAIIISENIFQRREQGDSPVDAVVNGVFKVYKPVLTTVVTTFLAFAPMFFMPGILGKFVFVIPLTISLALFVSIFEAFLILPAHILPGLYTRDSGNQKTTMRNWFVPLRNGFEKLLLFLLRLRYLLIFLGFLSLGGALYYGLNYMSYILFPTKGADAFNIWVELPVGSSLNATSAKAAEFEKLLEVLPEEEVSAYLTRIGTQADIVPMEKENFVELSVKLTPYGTRDRSADEIVADIRQKAMEIDGVQKTTFFVESGGPPVGKPVTIRVVGSDDELRTGLGDAVFSYLSGIEGVTDPDRDDKEGKEQIEITIRHDRLSRLGLSVSDIARTVRTAYDGQVVTSVRYGEEEVDFRVMLQKYTRRNIEYLEELSIPNRTGRLIPLKEVAGFEQGAGPSIFYHYDGERSITLSADVAQEKITPIEVMQQVERQFAVNRDFPGIKLVFGGEAQESQESLKGLFVAFGIAAVGIYFLLVLLFNSLTQPLLVMMSIPFAIIGVVIAFALHGEVFSFLGLLGVVGMAGVVVNDSLVLVNYLNELYQSGKSTDIPQLVAKGTADRLRAILLTTITTAAGLLPLAYGIGGTDASMMPMALALGWGLLLATPLTLVLIPCLYMIGFDIRSLWKNIRKPQAS</sequence>
<keyword evidence="3" id="KW-1185">Reference proteome</keyword>
<evidence type="ECO:0000313" key="3">
    <source>
        <dbReference type="Proteomes" id="UP000002725"/>
    </source>
</evidence>
<dbReference type="AlphaFoldDB" id="B4S8N6"/>
<keyword evidence="1" id="KW-0472">Membrane</keyword>
<feature type="transmembrane region" description="Helical" evidence="1">
    <location>
        <begin position="524"/>
        <end position="542"/>
    </location>
</feature>
<dbReference type="PANTHER" id="PTHR32063">
    <property type="match status" value="1"/>
</dbReference>
<evidence type="ECO:0000256" key="1">
    <source>
        <dbReference type="SAM" id="Phobius"/>
    </source>
</evidence>
<feature type="transmembrane region" description="Helical" evidence="1">
    <location>
        <begin position="857"/>
        <end position="876"/>
    </location>
</feature>
<keyword evidence="1" id="KW-0812">Transmembrane</keyword>
<feature type="transmembrane region" description="Helical" evidence="1">
    <location>
        <begin position="959"/>
        <end position="979"/>
    </location>
</feature>
<dbReference type="HOGENOM" id="CLU_002755_1_2_10"/>
<organism evidence="2 3">
    <name type="scientific">Prosthecochloris aestuarii (strain DSM 271 / SK 413)</name>
    <dbReference type="NCBI Taxonomy" id="290512"/>
    <lineage>
        <taxon>Bacteria</taxon>
        <taxon>Pseudomonadati</taxon>
        <taxon>Chlorobiota</taxon>
        <taxon>Chlorobiia</taxon>
        <taxon>Chlorobiales</taxon>
        <taxon>Chlorobiaceae</taxon>
        <taxon>Prosthecochloris</taxon>
    </lineage>
</organism>
<feature type="transmembrane region" description="Helical" evidence="1">
    <location>
        <begin position="991"/>
        <end position="1015"/>
    </location>
</feature>
<dbReference type="Pfam" id="PF00873">
    <property type="entry name" value="ACR_tran"/>
    <property type="match status" value="1"/>
</dbReference>
<dbReference type="PANTHER" id="PTHR32063:SF33">
    <property type="entry name" value="RND SUPERFAMILY EFFLUX PUMP PERMEASE COMPONENT"/>
    <property type="match status" value="1"/>
</dbReference>
<dbReference type="KEGG" id="paa:Paes_1402"/>
<feature type="transmembrane region" description="Helical" evidence="1">
    <location>
        <begin position="909"/>
        <end position="933"/>
    </location>
</feature>
<dbReference type="SUPFAM" id="SSF82866">
    <property type="entry name" value="Multidrug efflux transporter AcrB transmembrane domain"/>
    <property type="match status" value="2"/>
</dbReference>
<protein>
    <submittedName>
        <fullName evidence="2">Acriflavin resistance protein</fullName>
    </submittedName>
</protein>
<feature type="transmembrane region" description="Helical" evidence="1">
    <location>
        <begin position="331"/>
        <end position="352"/>
    </location>
</feature>
<dbReference type="EMBL" id="CP001108">
    <property type="protein sequence ID" value="ACF46423.1"/>
    <property type="molecule type" value="Genomic_DNA"/>
</dbReference>
<dbReference type="GO" id="GO:0005886">
    <property type="term" value="C:plasma membrane"/>
    <property type="evidence" value="ECO:0007669"/>
    <property type="project" value="TreeGrafter"/>
</dbReference>
<feature type="transmembrane region" description="Helical" evidence="1">
    <location>
        <begin position="883"/>
        <end position="903"/>
    </location>
</feature>
<dbReference type="Gene3D" id="3.30.70.1440">
    <property type="entry name" value="Multidrug efflux transporter AcrB pore domain"/>
    <property type="match status" value="1"/>
</dbReference>
<dbReference type="GO" id="GO:0042910">
    <property type="term" value="F:xenobiotic transmembrane transporter activity"/>
    <property type="evidence" value="ECO:0007669"/>
    <property type="project" value="TreeGrafter"/>
</dbReference>
<proteinExistence type="predicted"/>
<feature type="transmembrane region" description="Helical" evidence="1">
    <location>
        <begin position="434"/>
        <end position="454"/>
    </location>
</feature>
<accession>B4S8N6</accession>
<dbReference type="PRINTS" id="PR00702">
    <property type="entry name" value="ACRIFLAVINRP"/>
</dbReference>
<dbReference type="STRING" id="290512.Paes_1402"/>
<feature type="transmembrane region" description="Helical" evidence="1">
    <location>
        <begin position="460"/>
        <end position="481"/>
    </location>
</feature>
<dbReference type="SUPFAM" id="SSF82693">
    <property type="entry name" value="Multidrug efflux transporter AcrB pore domain, PN1, PN2, PC1 and PC2 subdomains"/>
    <property type="match status" value="3"/>
</dbReference>
<name>B4S8N6_PROA2</name>
<keyword evidence="1" id="KW-1133">Transmembrane helix</keyword>
<feature type="transmembrane region" description="Helical" evidence="1">
    <location>
        <begin position="359"/>
        <end position="379"/>
    </location>
</feature>
<dbReference type="Proteomes" id="UP000002725">
    <property type="component" value="Chromosome"/>
</dbReference>
<dbReference type="Gene3D" id="3.30.2090.10">
    <property type="entry name" value="Multidrug efflux transporter AcrB TolC docking domain, DN and DC subdomains"/>
    <property type="match status" value="2"/>
</dbReference>
<dbReference type="Gene3D" id="3.30.70.1430">
    <property type="entry name" value="Multidrug efflux transporter AcrB pore domain"/>
    <property type="match status" value="2"/>
</dbReference>
<gene>
    <name evidence="2" type="ordered locus">Paes_1402</name>
</gene>
<feature type="transmembrane region" description="Helical" evidence="1">
    <location>
        <begin position="12"/>
        <end position="31"/>
    </location>
</feature>
<dbReference type="RefSeq" id="WP_012505957.1">
    <property type="nucleotide sequence ID" value="NC_011059.1"/>
</dbReference>
<dbReference type="InterPro" id="IPR001036">
    <property type="entry name" value="Acrflvin-R"/>
</dbReference>
<dbReference type="eggNOG" id="COG0841">
    <property type="taxonomic scope" value="Bacteria"/>
</dbReference>